<dbReference type="CDD" id="cd04042">
    <property type="entry name" value="C2A_MCTP_PRT"/>
    <property type="match status" value="1"/>
</dbReference>
<dbReference type="Proteomes" id="UP001230051">
    <property type="component" value="Unassembled WGS sequence"/>
</dbReference>
<evidence type="ECO:0000256" key="7">
    <source>
        <dbReference type="ARBA" id="ARBA00022837"/>
    </source>
</evidence>
<feature type="compositionally biased region" description="Polar residues" evidence="10">
    <location>
        <begin position="347"/>
        <end position="357"/>
    </location>
</feature>
<feature type="transmembrane region" description="Helical" evidence="11">
    <location>
        <begin position="805"/>
        <end position="826"/>
    </location>
</feature>
<organism evidence="13 14">
    <name type="scientific">Acipenser oxyrinchus oxyrinchus</name>
    <dbReference type="NCBI Taxonomy" id="40147"/>
    <lineage>
        <taxon>Eukaryota</taxon>
        <taxon>Metazoa</taxon>
        <taxon>Chordata</taxon>
        <taxon>Craniata</taxon>
        <taxon>Vertebrata</taxon>
        <taxon>Euteleostomi</taxon>
        <taxon>Actinopterygii</taxon>
        <taxon>Chondrostei</taxon>
        <taxon>Acipenseriformes</taxon>
        <taxon>Acipenseridae</taxon>
        <taxon>Acipenser</taxon>
    </lineage>
</organism>
<keyword evidence="6" id="KW-0677">Repeat</keyword>
<accession>A0AAD8D1N1</accession>
<evidence type="ECO:0000256" key="5">
    <source>
        <dbReference type="ARBA" id="ARBA00022723"/>
    </source>
</evidence>
<evidence type="ECO:0000313" key="14">
    <source>
        <dbReference type="Proteomes" id="UP001230051"/>
    </source>
</evidence>
<feature type="region of interest" description="Disordered" evidence="10">
    <location>
        <begin position="334"/>
        <end position="358"/>
    </location>
</feature>
<dbReference type="FunFam" id="2.60.40.150:FF:000019">
    <property type="entry name" value="Multiple C2 and transmembrane domain-containing protein 2 isoform 1"/>
    <property type="match status" value="1"/>
</dbReference>
<comment type="cofactor">
    <cofactor evidence="1">
        <name>Ca(2+)</name>
        <dbReference type="ChEBI" id="CHEBI:29108"/>
    </cofactor>
</comment>
<evidence type="ECO:0000256" key="3">
    <source>
        <dbReference type="ARBA" id="ARBA00007923"/>
    </source>
</evidence>
<reference evidence="13" key="1">
    <citation type="submission" date="2022-02" db="EMBL/GenBank/DDBJ databases">
        <title>Atlantic sturgeon de novo genome assembly.</title>
        <authorList>
            <person name="Stock M."/>
            <person name="Klopp C."/>
            <person name="Guiguen Y."/>
            <person name="Cabau C."/>
            <person name="Parinello H."/>
            <person name="Santidrian Yebra-Pimentel E."/>
            <person name="Kuhl H."/>
            <person name="Dirks R.P."/>
            <person name="Guessner J."/>
            <person name="Wuertz S."/>
            <person name="Du K."/>
            <person name="Schartl M."/>
        </authorList>
    </citation>
    <scope>NUCLEOTIDE SEQUENCE</scope>
    <source>
        <strain evidence="13">STURGEONOMICS-FGT-2020</strain>
        <tissue evidence="13">Whole blood</tissue>
    </source>
</reference>
<evidence type="ECO:0000256" key="9">
    <source>
        <dbReference type="ARBA" id="ARBA00023136"/>
    </source>
</evidence>
<evidence type="ECO:0000256" key="4">
    <source>
        <dbReference type="ARBA" id="ARBA00022692"/>
    </source>
</evidence>
<dbReference type="Gene3D" id="2.60.40.150">
    <property type="entry name" value="C2 domain"/>
    <property type="match status" value="3"/>
</dbReference>
<gene>
    <name evidence="13" type="primary">MCTP2</name>
    <name evidence="13" type="ORF">AOXY_G19748</name>
</gene>
<keyword evidence="8 11" id="KW-1133">Transmembrane helix</keyword>
<feature type="compositionally biased region" description="Basic and acidic residues" evidence="10">
    <location>
        <begin position="896"/>
        <end position="910"/>
    </location>
</feature>
<evidence type="ECO:0000256" key="1">
    <source>
        <dbReference type="ARBA" id="ARBA00001913"/>
    </source>
</evidence>
<keyword evidence="4 11" id="KW-0812">Transmembrane</keyword>
<dbReference type="PRINTS" id="PR00360">
    <property type="entry name" value="C2DOMAIN"/>
</dbReference>
<dbReference type="GO" id="GO:0005509">
    <property type="term" value="F:calcium ion binding"/>
    <property type="evidence" value="ECO:0007669"/>
    <property type="project" value="TreeGrafter"/>
</dbReference>
<comment type="similarity">
    <text evidence="3">Belongs to the MCTP family.</text>
</comment>
<feature type="region of interest" description="Disordered" evidence="10">
    <location>
        <begin position="870"/>
        <end position="914"/>
    </location>
</feature>
<evidence type="ECO:0000256" key="11">
    <source>
        <dbReference type="SAM" id="Phobius"/>
    </source>
</evidence>
<evidence type="ECO:0000256" key="8">
    <source>
        <dbReference type="ARBA" id="ARBA00022989"/>
    </source>
</evidence>
<feature type="domain" description="C2" evidence="12">
    <location>
        <begin position="353"/>
        <end position="466"/>
    </location>
</feature>
<keyword evidence="9 11" id="KW-0472">Membrane</keyword>
<keyword evidence="14" id="KW-1185">Reference proteome</keyword>
<comment type="subcellular location">
    <subcellularLocation>
        <location evidence="2">Membrane</location>
        <topology evidence="2">Multi-pass membrane protein</topology>
    </subcellularLocation>
</comment>
<protein>
    <submittedName>
        <fullName evidence="13">Multiple C2 and transmembrane domain-containing protein 2-like isoform X3</fullName>
    </submittedName>
</protein>
<dbReference type="PANTHER" id="PTHR45911:SF2">
    <property type="entry name" value="MULTIPLE C2 AND TRANSMEMBRANE DOMAIN-CONTAINING PROTEIN 2"/>
    <property type="match status" value="1"/>
</dbReference>
<name>A0AAD8D1N1_ACIOX</name>
<dbReference type="EMBL" id="JAGXEW010000019">
    <property type="protein sequence ID" value="KAK1160910.1"/>
    <property type="molecule type" value="Genomic_DNA"/>
</dbReference>
<evidence type="ECO:0000256" key="2">
    <source>
        <dbReference type="ARBA" id="ARBA00004141"/>
    </source>
</evidence>
<dbReference type="PANTHER" id="PTHR45911">
    <property type="entry name" value="C2 DOMAIN-CONTAINING PROTEIN"/>
    <property type="match status" value="1"/>
</dbReference>
<dbReference type="GO" id="GO:0046928">
    <property type="term" value="P:regulation of neurotransmitter secretion"/>
    <property type="evidence" value="ECO:0007669"/>
    <property type="project" value="TreeGrafter"/>
</dbReference>
<dbReference type="GO" id="GO:0030672">
    <property type="term" value="C:synaptic vesicle membrane"/>
    <property type="evidence" value="ECO:0007669"/>
    <property type="project" value="TreeGrafter"/>
</dbReference>
<dbReference type="InterPro" id="IPR000008">
    <property type="entry name" value="C2_dom"/>
</dbReference>
<dbReference type="PROSITE" id="PS50004">
    <property type="entry name" value="C2"/>
    <property type="match status" value="3"/>
</dbReference>
<dbReference type="FunFam" id="2.60.40.150:FF:000076">
    <property type="entry name" value="multiple C2 and transmembrane domain-containing protein 2 isoform X1"/>
    <property type="match status" value="1"/>
</dbReference>
<evidence type="ECO:0000259" key="12">
    <source>
        <dbReference type="PROSITE" id="PS50004"/>
    </source>
</evidence>
<dbReference type="CDD" id="cd08376">
    <property type="entry name" value="C2B_MCTP_PRT"/>
    <property type="match status" value="1"/>
</dbReference>
<dbReference type="CDD" id="cd08377">
    <property type="entry name" value="C2C_MCTP_PRT"/>
    <property type="match status" value="1"/>
</dbReference>
<dbReference type="Pfam" id="PF00168">
    <property type="entry name" value="C2"/>
    <property type="match status" value="3"/>
</dbReference>
<evidence type="ECO:0000313" key="13">
    <source>
        <dbReference type="EMBL" id="KAK1160910.1"/>
    </source>
</evidence>
<dbReference type="SMART" id="SM00239">
    <property type="entry name" value="C2"/>
    <property type="match status" value="3"/>
</dbReference>
<keyword evidence="7" id="KW-0106">Calcium</keyword>
<dbReference type="InterPro" id="IPR035892">
    <property type="entry name" value="C2_domain_sf"/>
</dbReference>
<comment type="caution">
    <text evidence="13">The sequence shown here is derived from an EMBL/GenBank/DDBJ whole genome shotgun (WGS) entry which is preliminary data.</text>
</comment>
<evidence type="ECO:0000256" key="6">
    <source>
        <dbReference type="ARBA" id="ARBA00022737"/>
    </source>
</evidence>
<feature type="transmembrane region" description="Helical" evidence="11">
    <location>
        <begin position="704"/>
        <end position="732"/>
    </location>
</feature>
<feature type="domain" description="C2" evidence="12">
    <location>
        <begin position="191"/>
        <end position="306"/>
    </location>
</feature>
<dbReference type="SUPFAM" id="SSF49562">
    <property type="entry name" value="C2 domain (Calcium/lipid-binding domain, CaLB)"/>
    <property type="match status" value="3"/>
</dbReference>
<proteinExistence type="inferred from homology"/>
<dbReference type="AlphaFoldDB" id="A0AAD8D1N1"/>
<feature type="domain" description="C2" evidence="12">
    <location>
        <begin position="507"/>
        <end position="620"/>
    </location>
</feature>
<keyword evidence="5" id="KW-0479">Metal-binding</keyword>
<sequence length="931" mass="105724">MEPNKPTAWASFRQRAKPLFSNLSIKKIKKKGSIKAEVRKKRFLDQRMMSTSVPDFRQLHSGAASTDRTAPLPSNATPSPLITALNNNHAATHQKNRLSMPEESQAWGSMDSLQAQMGVDEVEGLSHTTLVWEIKSEEESNRFSTTEAAAAAAAQGEVPTVEITEELSEERFENNELDVSQTSQFFAANSMLDERGNSLAVLPSRVSYVLTINLKQGRNLVIRDRSGTSDPYVKFKLDGKTLYKSKVVYKNLNPEWNESFSVPVRNLDQKMYIKVYDRDLTTDDFMGSTDINLSDLELDRTVEKVLPLNDPNSLEEDMGGIVLDLYLSINSQERKSPWRNQRKRGSSTKPNSQQNGSRLADTLHKSQLWTGVVSITLVEGRGLQEGVGDFFIRFKLGDQKYKSKTLNKCPNPQWREKFDFNHFQERQAMLEIEIWGKEGRRFEECFGRCNVDLAMLPGDQTNVLELPLDAQGTVITLVSLKPCSGVSISDLGACPLDDPKERKQILERYHIKNSLRNLKDIGFLQVKVLNAVDLIAADFVGKSDPFCMLELGNDRLQTHTIYKNLNPEWNKVFTFPIKDIHDVLEVTVLDEDGDKPPDFLGKVAIPLLSVRNGQSSAFMLKNRDLGAPTKGVIFLEMEVFYNPVKAGIRTFTPQETRLIEDNPKFSKKILTRNVDRVRKITMAILNTIRYIKSCFQWESTPRSLISFLLFLVVVWYMELYMVPLYLLLLLAWNYFQIACGKGSSTQDLESMGLGDDDDDDEKESERKGLIEKIHMVQDIVITVQNNLEEIACFGERIKNTFNWTVPFLSSLACLVLLAAMVLLYFIPLRYIVLLWGINKFTKKLRNHYTIDNNEILDFLSRVPSDIQKVQHAELKPPSTSHSPLRKKRQRVGGAGRAHDMNRTETSSHVDSEEEEELAELTMGMHEGVSVL</sequence>
<evidence type="ECO:0000256" key="10">
    <source>
        <dbReference type="SAM" id="MobiDB-lite"/>
    </source>
</evidence>